<dbReference type="EMBL" id="JBJKBG010000007">
    <property type="protein sequence ID" value="KAL3729289.1"/>
    <property type="molecule type" value="Genomic_DNA"/>
</dbReference>
<feature type="region of interest" description="Disordered" evidence="1">
    <location>
        <begin position="80"/>
        <end position="190"/>
    </location>
</feature>
<evidence type="ECO:0000313" key="2">
    <source>
        <dbReference type="EMBL" id="KAL3729289.1"/>
    </source>
</evidence>
<gene>
    <name evidence="2" type="ORF">ACJRO7_026398</name>
</gene>
<accession>A0ABD3JN97</accession>
<comment type="caution">
    <text evidence="2">The sequence shown here is derived from an EMBL/GenBank/DDBJ whole genome shotgun (WGS) entry which is preliminary data.</text>
</comment>
<protein>
    <submittedName>
        <fullName evidence="2">Uncharacterized protein</fullName>
    </submittedName>
</protein>
<feature type="compositionally biased region" description="Basic and acidic residues" evidence="1">
    <location>
        <begin position="149"/>
        <end position="160"/>
    </location>
</feature>
<reference evidence="2 3" key="1">
    <citation type="submission" date="2024-11" db="EMBL/GenBank/DDBJ databases">
        <title>Chromosome-level genome assembly of Eucalyptus globulus Labill. provides insights into its genome evolution.</title>
        <authorList>
            <person name="Li X."/>
        </authorList>
    </citation>
    <scope>NUCLEOTIDE SEQUENCE [LARGE SCALE GENOMIC DNA]</scope>
    <source>
        <strain evidence="2">CL2024</strain>
        <tissue evidence="2">Fresh tender leaves</tissue>
    </source>
</reference>
<keyword evidence="3" id="KW-1185">Reference proteome</keyword>
<organism evidence="2 3">
    <name type="scientific">Eucalyptus globulus</name>
    <name type="common">Tasmanian blue gum</name>
    <dbReference type="NCBI Taxonomy" id="34317"/>
    <lineage>
        <taxon>Eukaryota</taxon>
        <taxon>Viridiplantae</taxon>
        <taxon>Streptophyta</taxon>
        <taxon>Embryophyta</taxon>
        <taxon>Tracheophyta</taxon>
        <taxon>Spermatophyta</taxon>
        <taxon>Magnoliopsida</taxon>
        <taxon>eudicotyledons</taxon>
        <taxon>Gunneridae</taxon>
        <taxon>Pentapetalae</taxon>
        <taxon>rosids</taxon>
        <taxon>malvids</taxon>
        <taxon>Myrtales</taxon>
        <taxon>Myrtaceae</taxon>
        <taxon>Myrtoideae</taxon>
        <taxon>Eucalypteae</taxon>
        <taxon>Eucalyptus</taxon>
    </lineage>
</organism>
<feature type="compositionally biased region" description="Gly residues" evidence="1">
    <location>
        <begin position="177"/>
        <end position="186"/>
    </location>
</feature>
<dbReference type="Proteomes" id="UP001634007">
    <property type="component" value="Unassembled WGS sequence"/>
</dbReference>
<feature type="compositionally biased region" description="Acidic residues" evidence="1">
    <location>
        <begin position="113"/>
        <end position="123"/>
    </location>
</feature>
<dbReference type="AlphaFoldDB" id="A0ABD3JN97"/>
<name>A0ABD3JN97_EUCGL</name>
<evidence type="ECO:0000256" key="1">
    <source>
        <dbReference type="SAM" id="MobiDB-lite"/>
    </source>
</evidence>
<evidence type="ECO:0000313" key="3">
    <source>
        <dbReference type="Proteomes" id="UP001634007"/>
    </source>
</evidence>
<sequence length="210" mass="22097">MASAGDPSDHVSVDHEYALDLARRARRVENRCGVGLRDPVDITENGIGLLQAGPGQNGLLLERVDEDGVVPERRQLVSCLGGDKSEDGLAEPDQVADLEGGAQGVRRGHDNAEGEESEVDDGDVEGRRREDEGDVVLGEGREAADEEGRESAALRDEARVGDPVAGGGVNEERRRGGGGGGGGRGTKGLRLRKVLVSAQKRLMGSSSLER</sequence>
<proteinExistence type="predicted"/>